<protein>
    <submittedName>
        <fullName evidence="2">Uncharacterized protein</fullName>
    </submittedName>
</protein>
<proteinExistence type="predicted"/>
<accession>A0A8J5J5Q7</accession>
<feature type="compositionally biased region" description="Polar residues" evidence="1">
    <location>
        <begin position="57"/>
        <end position="66"/>
    </location>
</feature>
<feature type="non-terminal residue" evidence="2">
    <location>
        <position position="1"/>
    </location>
</feature>
<feature type="region of interest" description="Disordered" evidence="1">
    <location>
        <begin position="1"/>
        <end position="30"/>
    </location>
</feature>
<dbReference type="EMBL" id="JAENGY010000063">
    <property type="protein sequence ID" value="KAG6975435.1"/>
    <property type="molecule type" value="Genomic_DNA"/>
</dbReference>
<name>A0A8J5J5Q7_9STRA</name>
<dbReference type="Proteomes" id="UP000709295">
    <property type="component" value="Unassembled WGS sequence"/>
</dbReference>
<gene>
    <name evidence="2" type="ORF">JG688_00002377</name>
</gene>
<comment type="caution">
    <text evidence="2">The sequence shown here is derived from an EMBL/GenBank/DDBJ whole genome shotgun (WGS) entry which is preliminary data.</text>
</comment>
<organism evidence="2 3">
    <name type="scientific">Phytophthora aleatoria</name>
    <dbReference type="NCBI Taxonomy" id="2496075"/>
    <lineage>
        <taxon>Eukaryota</taxon>
        <taxon>Sar</taxon>
        <taxon>Stramenopiles</taxon>
        <taxon>Oomycota</taxon>
        <taxon>Peronosporomycetes</taxon>
        <taxon>Peronosporales</taxon>
        <taxon>Peronosporaceae</taxon>
        <taxon>Phytophthora</taxon>
    </lineage>
</organism>
<keyword evidence="3" id="KW-1185">Reference proteome</keyword>
<evidence type="ECO:0000256" key="1">
    <source>
        <dbReference type="SAM" id="MobiDB-lite"/>
    </source>
</evidence>
<feature type="compositionally biased region" description="Acidic residues" evidence="1">
    <location>
        <begin position="16"/>
        <end position="27"/>
    </location>
</feature>
<evidence type="ECO:0000313" key="2">
    <source>
        <dbReference type="EMBL" id="KAG6975435.1"/>
    </source>
</evidence>
<dbReference type="AlphaFoldDB" id="A0A8J5J5Q7"/>
<sequence length="124" mass="14102">LIHTIPQRDAVNRDEASDDEDPGDNVDGDITLSMWGEYLDEVFEDDEIDAAYTATRTNASNNGVTVSRNSDEEYSDDEDSKEFEEIAEAVKQNFPDHNDRNFPQEDLVLHEFRGQKVTLTELFG</sequence>
<feature type="region of interest" description="Disordered" evidence="1">
    <location>
        <begin position="57"/>
        <end position="79"/>
    </location>
</feature>
<evidence type="ECO:0000313" key="3">
    <source>
        <dbReference type="Proteomes" id="UP000709295"/>
    </source>
</evidence>
<reference evidence="2" key="1">
    <citation type="submission" date="2021-01" db="EMBL/GenBank/DDBJ databases">
        <title>Phytophthora aleatoria, a newly-described species from Pinus radiata is distinct from Phytophthora cactorum isolates based on comparative genomics.</title>
        <authorList>
            <person name="Mcdougal R."/>
            <person name="Panda P."/>
            <person name="Williams N."/>
            <person name="Studholme D.J."/>
        </authorList>
    </citation>
    <scope>NUCLEOTIDE SEQUENCE</scope>
    <source>
        <strain evidence="2">NZFS 4037</strain>
    </source>
</reference>